<evidence type="ECO:0000256" key="2">
    <source>
        <dbReference type="SAM" id="SignalP"/>
    </source>
</evidence>
<dbReference type="SUPFAM" id="SSF54001">
    <property type="entry name" value="Cysteine proteinases"/>
    <property type="match status" value="1"/>
</dbReference>
<evidence type="ECO:0000313" key="4">
    <source>
        <dbReference type="EMBL" id="CAE0784368.1"/>
    </source>
</evidence>
<dbReference type="InterPro" id="IPR038765">
    <property type="entry name" value="Papain-like_cys_pep_sf"/>
</dbReference>
<dbReference type="Pfam" id="PF01841">
    <property type="entry name" value="Transglut_core"/>
    <property type="match status" value="1"/>
</dbReference>
<name>A0A7S4C1V1_CHRCT</name>
<feature type="compositionally biased region" description="Basic and acidic residues" evidence="1">
    <location>
        <begin position="182"/>
        <end position="192"/>
    </location>
</feature>
<feature type="signal peptide" evidence="2">
    <location>
        <begin position="1"/>
        <end position="21"/>
    </location>
</feature>
<dbReference type="AlphaFoldDB" id="A0A7S4C1V1"/>
<reference evidence="4" key="1">
    <citation type="submission" date="2021-01" db="EMBL/GenBank/DDBJ databases">
        <authorList>
            <person name="Corre E."/>
            <person name="Pelletier E."/>
            <person name="Niang G."/>
            <person name="Scheremetjew M."/>
            <person name="Finn R."/>
            <person name="Kale V."/>
            <person name="Holt S."/>
            <person name="Cochrane G."/>
            <person name="Meng A."/>
            <person name="Brown T."/>
            <person name="Cohen L."/>
        </authorList>
    </citation>
    <scope>NUCLEOTIDE SEQUENCE</scope>
    <source>
        <strain evidence="4">CCMP645</strain>
    </source>
</reference>
<evidence type="ECO:0000256" key="1">
    <source>
        <dbReference type="SAM" id="MobiDB-lite"/>
    </source>
</evidence>
<dbReference type="PANTHER" id="PTHR35532">
    <property type="entry name" value="SIMILAR TO POLYHYDROXYALKANOATE DEPOLYMERASE"/>
    <property type="match status" value="1"/>
</dbReference>
<proteinExistence type="predicted"/>
<feature type="domain" description="Transglutaminase-like" evidence="3">
    <location>
        <begin position="254"/>
        <end position="317"/>
    </location>
</feature>
<sequence>MLTALPLRDVLFLAVTANVASWSTLARCPSGFVPWPEESQACQSAASATTSEIAYLRAHAFPFDKPNHQSIFDDGLAIPTVNLSLTARQKFAWAASVHRAIWRDAVLPYAAVNEARTDWRQLFWAPLVLEVDSAIDRHRKGLRSRQEGLGAGSGFGTRANAGVYAFRNKDTGGGGGGGGELVGDRDGNSHDTESDDERGSSSMQADLASNATLAEAAVFVNSRVWKLMGKLGGHASPIVFKSEQTPLIYDPLSTILFGYASCTGVSLLLIDALRTLGIPARLAGTPAWHGQREGGNHNWVEVYLGESRGWGFVEGAPAGAGETFDNPCDKWFCNAAHFNGSGTRVFATKYDRDGANAYFPMAWEPSNHDVVGVERTAFYESVCNRC</sequence>
<accession>A0A7S4C1V1</accession>
<feature type="chain" id="PRO_5031311040" description="Transglutaminase-like domain-containing protein" evidence="2">
    <location>
        <begin position="22"/>
        <end position="386"/>
    </location>
</feature>
<dbReference type="PANTHER" id="PTHR35532:SF5">
    <property type="entry name" value="CARBOHYDRATE-BINDING DOMAIN-CONTAINING PROTEIN"/>
    <property type="match status" value="1"/>
</dbReference>
<protein>
    <recommendedName>
        <fullName evidence="3">Transglutaminase-like domain-containing protein</fullName>
    </recommendedName>
</protein>
<dbReference type="InterPro" id="IPR002931">
    <property type="entry name" value="Transglutaminase-like"/>
</dbReference>
<gene>
    <name evidence="4" type="ORF">PCAR00345_LOCUS37073</name>
</gene>
<feature type="region of interest" description="Disordered" evidence="1">
    <location>
        <begin position="169"/>
        <end position="204"/>
    </location>
</feature>
<dbReference type="EMBL" id="HBIZ01059191">
    <property type="protein sequence ID" value="CAE0784368.1"/>
    <property type="molecule type" value="Transcribed_RNA"/>
</dbReference>
<organism evidence="4">
    <name type="scientific">Chrysotila carterae</name>
    <name type="common">Marine alga</name>
    <name type="synonym">Syracosphaera carterae</name>
    <dbReference type="NCBI Taxonomy" id="13221"/>
    <lineage>
        <taxon>Eukaryota</taxon>
        <taxon>Haptista</taxon>
        <taxon>Haptophyta</taxon>
        <taxon>Prymnesiophyceae</taxon>
        <taxon>Isochrysidales</taxon>
        <taxon>Isochrysidaceae</taxon>
        <taxon>Chrysotila</taxon>
    </lineage>
</organism>
<dbReference type="Gene3D" id="3.10.620.30">
    <property type="match status" value="1"/>
</dbReference>
<keyword evidence="2" id="KW-0732">Signal</keyword>
<evidence type="ECO:0000259" key="3">
    <source>
        <dbReference type="SMART" id="SM00460"/>
    </source>
</evidence>
<dbReference type="SMART" id="SM00460">
    <property type="entry name" value="TGc"/>
    <property type="match status" value="1"/>
</dbReference>
<feature type="compositionally biased region" description="Gly residues" evidence="1">
    <location>
        <begin position="171"/>
        <end position="181"/>
    </location>
</feature>